<proteinExistence type="inferred from homology"/>
<dbReference type="PROSITE" id="PS00063">
    <property type="entry name" value="ALDOKETO_REDUCTASE_3"/>
    <property type="match status" value="1"/>
</dbReference>
<evidence type="ECO:0000313" key="9">
    <source>
        <dbReference type="Proteomes" id="UP000182658"/>
    </source>
</evidence>
<dbReference type="Pfam" id="PF00248">
    <property type="entry name" value="Aldo_ket_red"/>
    <property type="match status" value="1"/>
</dbReference>
<evidence type="ECO:0000256" key="2">
    <source>
        <dbReference type="ARBA" id="ARBA00022857"/>
    </source>
</evidence>
<dbReference type="OrthoDB" id="416253at2759"/>
<organism evidence="8 9">
    <name type="scientific">Coniochaeta ligniaria NRRL 30616</name>
    <dbReference type="NCBI Taxonomy" id="1408157"/>
    <lineage>
        <taxon>Eukaryota</taxon>
        <taxon>Fungi</taxon>
        <taxon>Dikarya</taxon>
        <taxon>Ascomycota</taxon>
        <taxon>Pezizomycotina</taxon>
        <taxon>Sordariomycetes</taxon>
        <taxon>Sordariomycetidae</taxon>
        <taxon>Coniochaetales</taxon>
        <taxon>Coniochaetaceae</taxon>
        <taxon>Coniochaeta</taxon>
    </lineage>
</organism>
<keyword evidence="2" id="KW-0521">NADP</keyword>
<evidence type="ECO:0000256" key="3">
    <source>
        <dbReference type="ARBA" id="ARBA00023002"/>
    </source>
</evidence>
<feature type="domain" description="NADP-dependent oxidoreductase" evidence="7">
    <location>
        <begin position="17"/>
        <end position="282"/>
    </location>
</feature>
<evidence type="ECO:0000256" key="5">
    <source>
        <dbReference type="PIRSR" id="PIRSR000097-2"/>
    </source>
</evidence>
<dbReference type="Gene3D" id="3.20.20.100">
    <property type="entry name" value="NADP-dependent oxidoreductase domain"/>
    <property type="match status" value="1"/>
</dbReference>
<feature type="active site" description="Proton donor" evidence="4">
    <location>
        <position position="50"/>
    </location>
</feature>
<evidence type="ECO:0000259" key="7">
    <source>
        <dbReference type="Pfam" id="PF00248"/>
    </source>
</evidence>
<accession>A0A1J7IX96</accession>
<reference evidence="8 9" key="1">
    <citation type="submission" date="2016-10" db="EMBL/GenBank/DDBJ databases">
        <title>Draft genome sequence of Coniochaeta ligniaria NRRL30616, a lignocellulolytic fungus for bioabatement of inhibitors in plant biomass hydrolysates.</title>
        <authorList>
            <consortium name="DOE Joint Genome Institute"/>
            <person name="Jimenez D.J."/>
            <person name="Hector R.E."/>
            <person name="Riley R."/>
            <person name="Sun H."/>
            <person name="Grigoriev I.V."/>
            <person name="Van Elsas J.D."/>
            <person name="Nichols N.N."/>
        </authorList>
    </citation>
    <scope>NUCLEOTIDE SEQUENCE [LARGE SCALE GENOMIC DNA]</scope>
    <source>
        <strain evidence="8 9">NRRL 30616</strain>
    </source>
</reference>
<dbReference type="InterPro" id="IPR036812">
    <property type="entry name" value="NAD(P)_OxRdtase_dom_sf"/>
</dbReference>
<dbReference type="AlphaFoldDB" id="A0A1J7IX96"/>
<keyword evidence="9" id="KW-1185">Reference proteome</keyword>
<dbReference type="SUPFAM" id="SSF51430">
    <property type="entry name" value="NAD(P)-linked oxidoreductase"/>
    <property type="match status" value="1"/>
</dbReference>
<dbReference type="PRINTS" id="PR00069">
    <property type="entry name" value="ALDKETRDTASE"/>
</dbReference>
<gene>
    <name evidence="8" type="ORF">CONLIGDRAFT_571724</name>
</gene>
<evidence type="ECO:0000256" key="6">
    <source>
        <dbReference type="PIRSR" id="PIRSR000097-3"/>
    </source>
</evidence>
<name>A0A1J7IX96_9PEZI</name>
<protein>
    <submittedName>
        <fullName evidence="8">Aldo/keto reductase</fullName>
    </submittedName>
</protein>
<dbReference type="FunFam" id="3.20.20.100:FF:000007">
    <property type="entry name" value="NAD(P)H-dependent D-xylose reductase xyl1"/>
    <property type="match status" value="1"/>
</dbReference>
<dbReference type="PANTHER" id="PTHR11732">
    <property type="entry name" value="ALDO/KETO REDUCTASE"/>
    <property type="match status" value="1"/>
</dbReference>
<keyword evidence="3" id="KW-0560">Oxidoreductase</keyword>
<feature type="site" description="Lowers pKa of active site Tyr" evidence="6">
    <location>
        <position position="79"/>
    </location>
</feature>
<sequence>MAPSSFKLNTGARIPALGLGTWQAAQGDVKNAVSYALRTGYKLVDCAFCYGNEPEVGEGIKEALDSGAVKRDDLFVTSKMWCTFASRVEENLDMSLKDLGLDYVDLYLVHWPVALNPHGNDLKFPTRQDGSRDLDLSWSHIDTWKQMEKLVETGKTRAVGVCNYSVKYLQELLSYAAITPAVNQIENHPYLPQADVVSFCEARGIHIMAYSPLGSGGSPLIKEPLVESIAAKHGIPPATVLLSYHNQRGSTVLAKSVQPSRLDQNKTFINLDAEDMEVLEDIHRVVGTKRYVYPAFNVDFGFPDRS</sequence>
<evidence type="ECO:0000256" key="1">
    <source>
        <dbReference type="ARBA" id="ARBA00007905"/>
    </source>
</evidence>
<dbReference type="InterPro" id="IPR023210">
    <property type="entry name" value="NADP_OxRdtase_dom"/>
</dbReference>
<dbReference type="PROSITE" id="PS00062">
    <property type="entry name" value="ALDOKETO_REDUCTASE_2"/>
    <property type="match status" value="1"/>
</dbReference>
<comment type="similarity">
    <text evidence="1">Belongs to the aldo/keto reductase family.</text>
</comment>
<dbReference type="Proteomes" id="UP000182658">
    <property type="component" value="Unassembled WGS sequence"/>
</dbReference>
<evidence type="ECO:0000313" key="8">
    <source>
        <dbReference type="EMBL" id="OIW32327.1"/>
    </source>
</evidence>
<dbReference type="InParanoid" id="A0A1J7IX96"/>
<dbReference type="STRING" id="1408157.A0A1J7IX96"/>
<dbReference type="InterPro" id="IPR020471">
    <property type="entry name" value="AKR"/>
</dbReference>
<feature type="binding site" evidence="5">
    <location>
        <position position="110"/>
    </location>
    <ligand>
        <name>substrate</name>
    </ligand>
</feature>
<dbReference type="GO" id="GO:0016491">
    <property type="term" value="F:oxidoreductase activity"/>
    <property type="evidence" value="ECO:0007669"/>
    <property type="project" value="UniProtKB-KW"/>
</dbReference>
<dbReference type="PIRSF" id="PIRSF000097">
    <property type="entry name" value="AKR"/>
    <property type="match status" value="1"/>
</dbReference>
<dbReference type="EMBL" id="KV875095">
    <property type="protein sequence ID" value="OIW32327.1"/>
    <property type="molecule type" value="Genomic_DNA"/>
</dbReference>
<dbReference type="FunCoup" id="A0A1J7IX96">
    <property type="interactions" value="482"/>
</dbReference>
<dbReference type="InterPro" id="IPR018170">
    <property type="entry name" value="Aldo/ket_reductase_CS"/>
</dbReference>
<evidence type="ECO:0000256" key="4">
    <source>
        <dbReference type="PIRSR" id="PIRSR000097-1"/>
    </source>
</evidence>